<dbReference type="PANTHER" id="PTHR10039">
    <property type="entry name" value="AMELOGENIN"/>
    <property type="match status" value="1"/>
</dbReference>
<dbReference type="SUPFAM" id="SSF101908">
    <property type="entry name" value="Putative isomerase YbhE"/>
    <property type="match status" value="1"/>
</dbReference>
<dbReference type="SUPFAM" id="SSF53474">
    <property type="entry name" value="alpha/beta-Hydrolases"/>
    <property type="match status" value="1"/>
</dbReference>
<dbReference type="InterPro" id="IPR011047">
    <property type="entry name" value="Quinoprotein_ADH-like_sf"/>
</dbReference>
<evidence type="ECO:0000256" key="2">
    <source>
        <dbReference type="SAM" id="MobiDB-lite"/>
    </source>
</evidence>
<dbReference type="Gene3D" id="2.130.10.10">
    <property type="entry name" value="YVTN repeat-like/Quinoprotein amine dehydrogenase"/>
    <property type="match status" value="2"/>
</dbReference>
<gene>
    <name evidence="5" type="ORF">HETSPECPRED_008409</name>
</gene>
<dbReference type="SMART" id="SM00320">
    <property type="entry name" value="WD40"/>
    <property type="match status" value="6"/>
</dbReference>
<dbReference type="Pfam" id="PF24883">
    <property type="entry name" value="NPHP3_N"/>
    <property type="match status" value="1"/>
</dbReference>
<feature type="region of interest" description="Disordered" evidence="2">
    <location>
        <begin position="1095"/>
        <end position="1116"/>
    </location>
</feature>
<organism evidence="5 6">
    <name type="scientific">Heterodermia speciosa</name>
    <dbReference type="NCBI Taxonomy" id="116794"/>
    <lineage>
        <taxon>Eukaryota</taxon>
        <taxon>Fungi</taxon>
        <taxon>Dikarya</taxon>
        <taxon>Ascomycota</taxon>
        <taxon>Pezizomycotina</taxon>
        <taxon>Lecanoromycetes</taxon>
        <taxon>OSLEUM clade</taxon>
        <taxon>Lecanoromycetidae</taxon>
        <taxon>Caliciales</taxon>
        <taxon>Physciaceae</taxon>
        <taxon>Heterodermia</taxon>
    </lineage>
</organism>
<dbReference type="Pfam" id="PF00400">
    <property type="entry name" value="WD40"/>
    <property type="match status" value="1"/>
</dbReference>
<protein>
    <recommendedName>
        <fullName evidence="7">GPI inositol-deacylase</fullName>
    </recommendedName>
</protein>
<dbReference type="InterPro" id="IPR054471">
    <property type="entry name" value="GPIID_WHD"/>
</dbReference>
<feature type="region of interest" description="Disordered" evidence="2">
    <location>
        <begin position="1292"/>
        <end position="1328"/>
    </location>
</feature>
<evidence type="ECO:0000313" key="5">
    <source>
        <dbReference type="EMBL" id="CAF9932640.1"/>
    </source>
</evidence>
<dbReference type="OrthoDB" id="194358at2759"/>
<dbReference type="SUPFAM" id="SSF50998">
    <property type="entry name" value="Quinoprotein alcohol dehydrogenase-like"/>
    <property type="match status" value="1"/>
</dbReference>
<reference evidence="5" key="1">
    <citation type="submission" date="2021-03" db="EMBL/GenBank/DDBJ databases">
        <authorList>
            <person name="Tagirdzhanova G."/>
        </authorList>
    </citation>
    <scope>NUCLEOTIDE SEQUENCE</scope>
</reference>
<dbReference type="EMBL" id="CAJPDS010000064">
    <property type="protein sequence ID" value="CAF9932640.1"/>
    <property type="molecule type" value="Genomic_DNA"/>
</dbReference>
<feature type="compositionally biased region" description="Polar residues" evidence="2">
    <location>
        <begin position="1101"/>
        <end position="1111"/>
    </location>
</feature>
<keyword evidence="6" id="KW-1185">Reference proteome</keyword>
<comment type="caution">
    <text evidence="5">The sequence shown here is derived from an EMBL/GenBank/DDBJ whole genome shotgun (WGS) entry which is preliminary data.</text>
</comment>
<name>A0A8H3FYW3_9LECA</name>
<evidence type="ECO:0008006" key="7">
    <source>
        <dbReference type="Google" id="ProtNLM"/>
    </source>
</evidence>
<dbReference type="Gene3D" id="3.40.50.300">
    <property type="entry name" value="P-loop containing nucleotide triphosphate hydrolases"/>
    <property type="match status" value="1"/>
</dbReference>
<feature type="compositionally biased region" description="Low complexity" evidence="2">
    <location>
        <begin position="1302"/>
        <end position="1319"/>
    </location>
</feature>
<dbReference type="InterPro" id="IPR027417">
    <property type="entry name" value="P-loop_NTPase"/>
</dbReference>
<proteinExistence type="predicted"/>
<dbReference type="InterPro" id="IPR056884">
    <property type="entry name" value="NPHP3-like_N"/>
</dbReference>
<dbReference type="InterPro" id="IPR015943">
    <property type="entry name" value="WD40/YVTN_repeat-like_dom_sf"/>
</dbReference>
<keyword evidence="1" id="KW-0677">Repeat</keyword>
<evidence type="ECO:0000259" key="4">
    <source>
        <dbReference type="Pfam" id="PF24883"/>
    </source>
</evidence>
<dbReference type="SUPFAM" id="SSF52540">
    <property type="entry name" value="P-loop containing nucleoside triphosphate hydrolases"/>
    <property type="match status" value="1"/>
</dbReference>
<feature type="domain" description="Nephrocystin 3-like N-terminal" evidence="4">
    <location>
        <begin position="228"/>
        <end position="395"/>
    </location>
</feature>
<dbReference type="Pfam" id="PF22939">
    <property type="entry name" value="WHD_GPIID"/>
    <property type="match status" value="1"/>
</dbReference>
<accession>A0A8H3FYW3</accession>
<feature type="domain" description="GPI inositol-deacylase winged helix" evidence="3">
    <location>
        <begin position="501"/>
        <end position="575"/>
    </location>
</feature>
<evidence type="ECO:0000256" key="1">
    <source>
        <dbReference type="ARBA" id="ARBA00022737"/>
    </source>
</evidence>
<dbReference type="InterPro" id="IPR001680">
    <property type="entry name" value="WD40_rpt"/>
</dbReference>
<dbReference type="PANTHER" id="PTHR10039:SF16">
    <property type="entry name" value="GPI INOSITOL-DEACYLASE"/>
    <property type="match status" value="1"/>
</dbReference>
<dbReference type="InterPro" id="IPR029058">
    <property type="entry name" value="AB_hydrolase_fold"/>
</dbReference>
<evidence type="ECO:0000313" key="6">
    <source>
        <dbReference type="Proteomes" id="UP000664521"/>
    </source>
</evidence>
<dbReference type="Gene3D" id="3.40.50.1820">
    <property type="entry name" value="alpha/beta hydrolase"/>
    <property type="match status" value="1"/>
</dbReference>
<evidence type="ECO:0000259" key="3">
    <source>
        <dbReference type="Pfam" id="PF22939"/>
    </source>
</evidence>
<sequence>MLTFTGDHVAGHISMAQTPVVFVAHSMGGLVVKKAYILGRSDSEYAQIISNVYGIVFLATPHRGAHYAKMLNNILSTAPLGAPPKAYIADLDTHSSALQDINEQFRTLCNELSLFSFFETLKTSFGVTKLVIVEKESGILGYPQETSSPLNADHHSICKFTSQEDPNYKSVKNLLKLWVGRISPSRPTKTLQGRNSNVDSKREIDNIIGIRERPEVDLDYHRSRVTSGTCKWITQRDDFIHWTVNHEMPNHAQVYWLLGPPATGKTTIASVVTNELQLLGHHCAYHFFSAGHQTKRKAAFCLRSIASQLASSHDELRQRLLDMGEEPALASTLRSDNFQDLWDRVFEGLIFKMRFDGPMFWILDSVDEADHHSLLINNLNKIYALTPIRIFLTSRPMRIPSAATSLITSCFLTESKTIGDIRLFIQNAIQNALPHDEQLQEEIINQMLMKAEGSFLWVKLALETLQSNWHTQEDIRQSLTEIPNGMEDLYARMLQSIQNQPSRLRFMACRILTWAACSWRPLSIDELRIALEPDFKNFVNLRDTILQICGHFIVLNGSKISLIHSTARDFLVSDRPDVPAFVDSRSGHEHLASVCLHHLSTDSWRQVFKAVDDSTGKQRTGLKVNRLVLAEKNHPFLGYATCYWAYHISKSGVNSETLFQSLNEFLTKHCLSWVEAIALSSNLLYMTRAVKYLKAYIRKRLQYLKCNPSSTLQSLEQPLDDESASLRQWANDLIRIIGKFGSNLVRKPSSIYKLVPPFCPTSSMVSLHYSLIPNKSIAVTGLSSVAWDDCLASVSAGEDASASKILASSAYFLSLMSSSGTVVIWNAETFEEARRLVHDEYVSIMALNKSGEILATAGIDTYRIWDVSSGKELNRLPTIPHTFTMAIALANNDSELYLGLDDCSVICIHLASGTETRRVVLGDPYDPYLACPSAVAFNPDLTKIAMAWRGKTPLIWDISPERNQSPYRCSPSDSTESIRAPEFLKWQNDGNTLLILCQDAVVVEWRLDYDEQVTFDHLQCREMTVSQDGNLLLTSDSVGTISLWTFPKLDLIYRLINDNAFIKDLAFSPDGQRFYDSRGSVCNVWEPDVLLRPDERDTTDRSSVAESSTVSEPVITHDESSRSAVTALACDSSDMYYCCGREDGTVIIQDSLSGKKIRKVYAHASTSSVIVLSWSPSGKYVVSGDDSGRIISKRLETKEAGKWAVFPVFDLRVDESVQQFLFDSSEQLLLISTSTKDLVWGLRAKKELCRQSWGVRQNRRWIEHPRDSKLLIWIDPETVRIFEWTTLRNNSETERRKKKSVKPGSPSTPKTPTTPITTSCRTGPPSLNESSKRIVQWLDITPDRRYLIYETLPDTGHISSRSTTGLHLEILSTSDLHTESLHPHGFIGECMADLEGQVKRLVGTYKDRIMFLDQDYWICTWRIEAGLEDVRRHFFLPKDWLNPSTLQMAVVNNQGTFLCPKHGDVGVVRGGMRFGLEPAF</sequence>
<dbReference type="Proteomes" id="UP000664521">
    <property type="component" value="Unassembled WGS sequence"/>
</dbReference>